<sequence>MDRRIIWLAVGSFTMSTVGFVFSSLLPSIAADTHTTIPHAGHLITLFSLSYAIGAPLLSALAGAADRRRLLVAAMLVFVVGNCIAAMSVSFTTLLLAQIVMGMASGLFAATAQATAVSLAGPEHRALAISIVVGGTTFAVALGAPLGALIAAFWGWRGTFGAVALLGLTCAAVLWLRLPRGLSGTKLTMSERFGAIGRPGVASSLMVTFLYLTGGFIIISYLAPLAIDGAGLSQLALPGLLLAFGVGAVIGNLSSGYLADRLGATRVVTASLIAALAVSLMIAFGLHFLTRDLAGLLLIGIMVPWGIVGWAFPPAQASRIVGFAPEVAHLTLSLNASAIYLGIATGTAIGGRVLENTAAADLGFFAALFPVASLAVLYAGLRSHRRRLATAAAE</sequence>
<comment type="caution">
    <text evidence="8">The sequence shown here is derived from an EMBL/GenBank/DDBJ whole genome shotgun (WGS) entry which is preliminary data.</text>
</comment>
<keyword evidence="2" id="KW-1003">Cell membrane</keyword>
<dbReference type="GO" id="GO:0022857">
    <property type="term" value="F:transmembrane transporter activity"/>
    <property type="evidence" value="ECO:0007669"/>
    <property type="project" value="InterPro"/>
</dbReference>
<evidence type="ECO:0000259" key="7">
    <source>
        <dbReference type="PROSITE" id="PS50850"/>
    </source>
</evidence>
<feature type="transmembrane region" description="Helical" evidence="6">
    <location>
        <begin position="362"/>
        <end position="381"/>
    </location>
</feature>
<gene>
    <name evidence="8" type="ORF">CEJ86_05165</name>
</gene>
<evidence type="ECO:0000256" key="4">
    <source>
        <dbReference type="ARBA" id="ARBA00022989"/>
    </source>
</evidence>
<protein>
    <submittedName>
        <fullName evidence="8">MFS transporter</fullName>
    </submittedName>
</protein>
<dbReference type="PROSITE" id="PS50850">
    <property type="entry name" value="MFS"/>
    <property type="match status" value="1"/>
</dbReference>
<dbReference type="InterPro" id="IPR036259">
    <property type="entry name" value="MFS_trans_sf"/>
</dbReference>
<feature type="transmembrane region" description="Helical" evidence="6">
    <location>
        <begin position="235"/>
        <end position="255"/>
    </location>
</feature>
<dbReference type="InterPro" id="IPR011701">
    <property type="entry name" value="MFS"/>
</dbReference>
<evidence type="ECO:0000313" key="9">
    <source>
        <dbReference type="Proteomes" id="UP000231987"/>
    </source>
</evidence>
<comment type="subcellular location">
    <subcellularLocation>
        <location evidence="1">Cell membrane</location>
        <topology evidence="1">Multi-pass membrane protein</topology>
    </subcellularLocation>
</comment>
<accession>A0A2J0Z6P6</accession>
<dbReference type="GO" id="GO:0005886">
    <property type="term" value="C:plasma membrane"/>
    <property type="evidence" value="ECO:0007669"/>
    <property type="project" value="UniProtKB-SubCell"/>
</dbReference>
<feature type="transmembrane region" description="Helical" evidence="6">
    <location>
        <begin position="267"/>
        <end position="289"/>
    </location>
</feature>
<evidence type="ECO:0000256" key="3">
    <source>
        <dbReference type="ARBA" id="ARBA00022692"/>
    </source>
</evidence>
<evidence type="ECO:0000256" key="6">
    <source>
        <dbReference type="SAM" id="Phobius"/>
    </source>
</evidence>
<feature type="transmembrane region" description="Helical" evidence="6">
    <location>
        <begin position="295"/>
        <end position="315"/>
    </location>
</feature>
<keyword evidence="5 6" id="KW-0472">Membrane</keyword>
<dbReference type="PANTHER" id="PTHR43124:SF10">
    <property type="entry name" value="PURINE EFFLUX PUMP PBUE"/>
    <property type="match status" value="1"/>
</dbReference>
<name>A0A2J0Z6P6_RHIML</name>
<feature type="transmembrane region" description="Helical" evidence="6">
    <location>
        <begin position="95"/>
        <end position="120"/>
    </location>
</feature>
<feature type="transmembrane region" description="Helical" evidence="6">
    <location>
        <begin position="42"/>
        <end position="63"/>
    </location>
</feature>
<dbReference type="InterPro" id="IPR020846">
    <property type="entry name" value="MFS_dom"/>
</dbReference>
<dbReference type="InterPro" id="IPR050189">
    <property type="entry name" value="MFS_Efflux_Transporters"/>
</dbReference>
<evidence type="ECO:0000313" key="8">
    <source>
        <dbReference type="EMBL" id="PJR16185.1"/>
    </source>
</evidence>
<dbReference type="CDD" id="cd17324">
    <property type="entry name" value="MFS_NepI_like"/>
    <property type="match status" value="1"/>
</dbReference>
<feature type="transmembrane region" description="Helical" evidence="6">
    <location>
        <begin position="7"/>
        <end position="30"/>
    </location>
</feature>
<evidence type="ECO:0000256" key="5">
    <source>
        <dbReference type="ARBA" id="ARBA00023136"/>
    </source>
</evidence>
<proteinExistence type="predicted"/>
<keyword evidence="4 6" id="KW-1133">Transmembrane helix</keyword>
<dbReference type="AlphaFoldDB" id="A0A2J0Z6P6"/>
<feature type="transmembrane region" description="Helical" evidence="6">
    <location>
        <begin position="70"/>
        <end position="89"/>
    </location>
</feature>
<evidence type="ECO:0000256" key="2">
    <source>
        <dbReference type="ARBA" id="ARBA00022475"/>
    </source>
</evidence>
<feature type="transmembrane region" description="Helical" evidence="6">
    <location>
        <begin position="160"/>
        <end position="178"/>
    </location>
</feature>
<dbReference type="Gene3D" id="1.20.1250.20">
    <property type="entry name" value="MFS general substrate transporter like domains"/>
    <property type="match status" value="2"/>
</dbReference>
<feature type="transmembrane region" description="Helical" evidence="6">
    <location>
        <begin position="199"/>
        <end position="223"/>
    </location>
</feature>
<dbReference type="SUPFAM" id="SSF103473">
    <property type="entry name" value="MFS general substrate transporter"/>
    <property type="match status" value="1"/>
</dbReference>
<feature type="transmembrane region" description="Helical" evidence="6">
    <location>
        <begin position="127"/>
        <end position="154"/>
    </location>
</feature>
<dbReference type="EMBL" id="NJGD01000002">
    <property type="protein sequence ID" value="PJR16185.1"/>
    <property type="molecule type" value="Genomic_DNA"/>
</dbReference>
<dbReference type="PANTHER" id="PTHR43124">
    <property type="entry name" value="PURINE EFFLUX PUMP PBUE"/>
    <property type="match status" value="1"/>
</dbReference>
<dbReference type="Proteomes" id="UP000231987">
    <property type="component" value="Unassembled WGS sequence"/>
</dbReference>
<organism evidence="8 9">
    <name type="scientific">Rhizobium meliloti</name>
    <name type="common">Ensifer meliloti</name>
    <name type="synonym">Sinorhizobium meliloti</name>
    <dbReference type="NCBI Taxonomy" id="382"/>
    <lineage>
        <taxon>Bacteria</taxon>
        <taxon>Pseudomonadati</taxon>
        <taxon>Pseudomonadota</taxon>
        <taxon>Alphaproteobacteria</taxon>
        <taxon>Hyphomicrobiales</taxon>
        <taxon>Rhizobiaceae</taxon>
        <taxon>Sinorhizobium/Ensifer group</taxon>
        <taxon>Sinorhizobium</taxon>
    </lineage>
</organism>
<dbReference type="RefSeq" id="WP_100670162.1">
    <property type="nucleotide sequence ID" value="NZ_NJGD01000002.1"/>
</dbReference>
<dbReference type="Pfam" id="PF07690">
    <property type="entry name" value="MFS_1"/>
    <property type="match status" value="1"/>
</dbReference>
<feature type="domain" description="Major facilitator superfamily (MFS) profile" evidence="7">
    <location>
        <begin position="1"/>
        <end position="387"/>
    </location>
</feature>
<feature type="transmembrane region" description="Helical" evidence="6">
    <location>
        <begin position="327"/>
        <end position="350"/>
    </location>
</feature>
<reference evidence="8 9" key="1">
    <citation type="submission" date="2017-06" db="EMBL/GenBank/DDBJ databases">
        <title>Ensifer strains isolated from leguminous trees and herbs display diverse denitrification phenotypes with some acting as strong N2O sinks.</title>
        <authorList>
            <person name="Woliy K."/>
            <person name="Mania D."/>
            <person name="Bakken L.R."/>
            <person name="Frostegard A."/>
        </authorList>
    </citation>
    <scope>NUCLEOTIDE SEQUENCE [LARGE SCALE GENOMIC DNA]</scope>
    <source>
        <strain evidence="8 9">AC50a</strain>
    </source>
</reference>
<keyword evidence="3 6" id="KW-0812">Transmembrane</keyword>
<evidence type="ECO:0000256" key="1">
    <source>
        <dbReference type="ARBA" id="ARBA00004651"/>
    </source>
</evidence>